<feature type="transmembrane region" description="Helical" evidence="13">
    <location>
        <begin position="368"/>
        <end position="388"/>
    </location>
</feature>
<dbReference type="Gene3D" id="1.20.1730.10">
    <property type="entry name" value="Sodium/glucose cotransporter"/>
    <property type="match status" value="1"/>
</dbReference>
<feature type="transmembrane region" description="Helical" evidence="13">
    <location>
        <begin position="269"/>
        <end position="289"/>
    </location>
</feature>
<feature type="transmembrane region" description="Helical" evidence="13">
    <location>
        <begin position="394"/>
        <end position="416"/>
    </location>
</feature>
<dbReference type="GO" id="GO:0031402">
    <property type="term" value="F:sodium ion binding"/>
    <property type="evidence" value="ECO:0007669"/>
    <property type="project" value="InterPro"/>
</dbReference>
<reference evidence="14" key="1">
    <citation type="journal article" date="2015" name="Proc. Natl. Acad. Sci. U.S.A.">
        <title>Networks of energetic and metabolic interactions define dynamics in microbial communities.</title>
        <authorList>
            <person name="Embree M."/>
            <person name="Liu J.K."/>
            <person name="Al-Bassam M.M."/>
            <person name="Zengler K."/>
        </authorList>
    </citation>
    <scope>NUCLEOTIDE SEQUENCE</scope>
</reference>
<comment type="similarity">
    <text evidence="2">Belongs to the sodium:solute symporter (SSF) (TC 2.A.21) family.</text>
</comment>
<keyword evidence="5 13" id="KW-0812">Transmembrane</keyword>
<dbReference type="CDD" id="cd11475">
    <property type="entry name" value="SLC5sbd_PutP"/>
    <property type="match status" value="1"/>
</dbReference>
<keyword evidence="7 13" id="KW-1133">Transmembrane helix</keyword>
<sequence length="508" mass="55067">MLFAKIAMMLSFFAVIIGLSLYTRKKTNTVDDFVVGNRSVGPWMSAFSYGTAYFSAVLLIGFAGKVGWGYGMSALLIALGNSIIGTYLAWRILGRKTREMTSRLNVLTMPSFLEKRYDSSSMKIVSSLIIFIFFVPYAASVFMGLSYLFEQTFGIPYVLALTIMALLAGLYLVLGGYMAVALVDFVQGLIMIAGVVLMVYFVVGHEVVNGFANGFASLRTIDPELIMPSSAVNWVGLISLIILTSLGTWGLPQMVQKFYGIKNEQVIPLATRVSTIFSLIITMGAYYVGSTGHLFFAELPVFNGTATPDLIMPTIIGQTLPPLVGVLILILVLSASMSTLSSLVLTASSSVSIDLVKGTIKKDISEKATMNLMRVLCIAFIAFCLYVALNPPGIILTLMALSWGAVAGSFLAPYIYGLFWPDTTRAGAWAGMLTGLFIAVGGYLVINTSPAFISSDIMELFTKWGTPFFGSLAMIIPLGVVPLVSLITRSYTEEHINRVYNEQESIVA</sequence>
<dbReference type="InterPro" id="IPR001734">
    <property type="entry name" value="Na/solute_symporter"/>
</dbReference>
<evidence type="ECO:0000256" key="6">
    <source>
        <dbReference type="ARBA" id="ARBA00022847"/>
    </source>
</evidence>
<evidence type="ECO:0000256" key="11">
    <source>
        <dbReference type="ARBA" id="ARBA00023201"/>
    </source>
</evidence>
<comment type="subcellular location">
    <subcellularLocation>
        <location evidence="1">Cell membrane</location>
        <topology evidence="1">Multi-pass membrane protein</topology>
    </subcellularLocation>
</comment>
<gene>
    <name evidence="14" type="ORF">ASZ90_019440</name>
</gene>
<dbReference type="AlphaFoldDB" id="A0A0W8E3C1"/>
<evidence type="ECO:0000256" key="12">
    <source>
        <dbReference type="ARBA" id="ARBA00033708"/>
    </source>
</evidence>
<dbReference type="InterPro" id="IPR011851">
    <property type="entry name" value="Na/Pro_symporter"/>
</dbReference>
<evidence type="ECO:0000256" key="4">
    <source>
        <dbReference type="ARBA" id="ARBA00022475"/>
    </source>
</evidence>
<dbReference type="GO" id="GO:0015824">
    <property type="term" value="P:proline transport"/>
    <property type="evidence" value="ECO:0007669"/>
    <property type="project" value="InterPro"/>
</dbReference>
<feature type="transmembrane region" description="Helical" evidence="13">
    <location>
        <begin position="124"/>
        <end position="149"/>
    </location>
</feature>
<comment type="catalytic activity">
    <reaction evidence="12">
        <text>L-proline(in) + Na(+)(in) = L-proline(out) + Na(+)(out)</text>
        <dbReference type="Rhea" id="RHEA:28967"/>
        <dbReference type="ChEBI" id="CHEBI:29101"/>
        <dbReference type="ChEBI" id="CHEBI:60039"/>
    </reaction>
</comment>
<evidence type="ECO:0000313" key="14">
    <source>
        <dbReference type="EMBL" id="KUG03175.1"/>
    </source>
</evidence>
<dbReference type="InterPro" id="IPR050277">
    <property type="entry name" value="Sodium:Solute_Symporter"/>
</dbReference>
<feature type="transmembrane region" description="Helical" evidence="13">
    <location>
        <begin position="155"/>
        <end position="174"/>
    </location>
</feature>
<keyword evidence="4" id="KW-1003">Cell membrane</keyword>
<feature type="transmembrane region" description="Helical" evidence="13">
    <location>
        <begin position="70"/>
        <end position="90"/>
    </location>
</feature>
<proteinExistence type="inferred from homology"/>
<keyword evidence="8" id="KW-0915">Sodium</keyword>
<feature type="transmembrane region" description="Helical" evidence="13">
    <location>
        <begin position="6"/>
        <end position="22"/>
    </location>
</feature>
<feature type="transmembrane region" description="Helical" evidence="13">
    <location>
        <begin position="181"/>
        <end position="203"/>
    </location>
</feature>
<dbReference type="NCBIfam" id="TIGR00813">
    <property type="entry name" value="sss"/>
    <property type="match status" value="1"/>
</dbReference>
<evidence type="ECO:0000256" key="9">
    <source>
        <dbReference type="ARBA" id="ARBA00023065"/>
    </source>
</evidence>
<keyword evidence="10 13" id="KW-0472">Membrane</keyword>
<protein>
    <submittedName>
        <fullName evidence="14">Sodium/proline symporter</fullName>
    </submittedName>
</protein>
<keyword evidence="11" id="KW-0739">Sodium transport</keyword>
<evidence type="ECO:0000256" key="13">
    <source>
        <dbReference type="SAM" id="Phobius"/>
    </source>
</evidence>
<feature type="transmembrane region" description="Helical" evidence="13">
    <location>
        <begin position="231"/>
        <end position="249"/>
    </location>
</feature>
<dbReference type="PROSITE" id="PS50283">
    <property type="entry name" value="NA_SOLUT_SYMP_3"/>
    <property type="match status" value="1"/>
</dbReference>
<evidence type="ECO:0000256" key="8">
    <source>
        <dbReference type="ARBA" id="ARBA00023053"/>
    </source>
</evidence>
<feature type="transmembrane region" description="Helical" evidence="13">
    <location>
        <begin position="466"/>
        <end position="488"/>
    </location>
</feature>
<keyword evidence="9" id="KW-0406">Ion transport</keyword>
<dbReference type="PANTHER" id="PTHR48086">
    <property type="entry name" value="SODIUM/PROLINE SYMPORTER-RELATED"/>
    <property type="match status" value="1"/>
</dbReference>
<organism evidence="14">
    <name type="scientific">hydrocarbon metagenome</name>
    <dbReference type="NCBI Taxonomy" id="938273"/>
    <lineage>
        <taxon>unclassified sequences</taxon>
        <taxon>metagenomes</taxon>
        <taxon>ecological metagenomes</taxon>
    </lineage>
</organism>
<evidence type="ECO:0000256" key="1">
    <source>
        <dbReference type="ARBA" id="ARBA00004651"/>
    </source>
</evidence>
<feature type="transmembrane region" description="Helical" evidence="13">
    <location>
        <begin position="428"/>
        <end position="446"/>
    </location>
</feature>
<evidence type="ECO:0000256" key="2">
    <source>
        <dbReference type="ARBA" id="ARBA00006434"/>
    </source>
</evidence>
<name>A0A0W8E3C1_9ZZZZ</name>
<evidence type="ECO:0000256" key="5">
    <source>
        <dbReference type="ARBA" id="ARBA00022692"/>
    </source>
</evidence>
<dbReference type="EMBL" id="LNQE01001891">
    <property type="protein sequence ID" value="KUG03175.1"/>
    <property type="molecule type" value="Genomic_DNA"/>
</dbReference>
<evidence type="ECO:0000256" key="7">
    <source>
        <dbReference type="ARBA" id="ARBA00022989"/>
    </source>
</evidence>
<evidence type="ECO:0000256" key="10">
    <source>
        <dbReference type="ARBA" id="ARBA00023136"/>
    </source>
</evidence>
<comment type="caution">
    <text evidence="14">The sequence shown here is derived from an EMBL/GenBank/DDBJ whole genome shotgun (WGS) entry which is preliminary data.</text>
</comment>
<dbReference type="GO" id="GO:0005298">
    <property type="term" value="F:proline:sodium symporter activity"/>
    <property type="evidence" value="ECO:0007669"/>
    <property type="project" value="InterPro"/>
</dbReference>
<dbReference type="InterPro" id="IPR038377">
    <property type="entry name" value="Na/Glc_symporter_sf"/>
</dbReference>
<dbReference type="Pfam" id="PF00474">
    <property type="entry name" value="SSF"/>
    <property type="match status" value="1"/>
</dbReference>
<dbReference type="GO" id="GO:0005886">
    <property type="term" value="C:plasma membrane"/>
    <property type="evidence" value="ECO:0007669"/>
    <property type="project" value="UniProtKB-SubCell"/>
</dbReference>
<dbReference type="PANTHER" id="PTHR48086:SF3">
    <property type="entry name" value="SODIUM_PROLINE SYMPORTER"/>
    <property type="match status" value="1"/>
</dbReference>
<feature type="transmembrane region" description="Helical" evidence="13">
    <location>
        <begin position="43"/>
        <end position="64"/>
    </location>
</feature>
<accession>A0A0W8E3C1</accession>
<keyword evidence="3" id="KW-0813">Transport</keyword>
<keyword evidence="6" id="KW-0769">Symport</keyword>
<evidence type="ECO:0000256" key="3">
    <source>
        <dbReference type="ARBA" id="ARBA00022448"/>
    </source>
</evidence>